<keyword evidence="1" id="KW-0812">Transmembrane</keyword>
<protein>
    <submittedName>
        <fullName evidence="2">Uncharacterized protein</fullName>
    </submittedName>
</protein>
<dbReference type="Proteomes" id="UP000749559">
    <property type="component" value="Unassembled WGS sequence"/>
</dbReference>
<feature type="transmembrane region" description="Helical" evidence="1">
    <location>
        <begin position="111"/>
        <end position="132"/>
    </location>
</feature>
<sequence>MEVCFLSAVQGPLQAFLRPGLWFPGLNLLHTCTEQWVSTEPPDVLLDDLVHSIEAYSQLEQRESWCNIIQLHKVDRENNRVTILAYTRAEWLDVVEIDFNTGKARSFSSGIFPTFLPLAVLLNCVLFFVPFLDHGVNKKRLDKLRSLMTSAVGVDTEEQSLITNEH</sequence>
<organism evidence="2 3">
    <name type="scientific">Owenia fusiformis</name>
    <name type="common">Polychaete worm</name>
    <dbReference type="NCBI Taxonomy" id="6347"/>
    <lineage>
        <taxon>Eukaryota</taxon>
        <taxon>Metazoa</taxon>
        <taxon>Spiralia</taxon>
        <taxon>Lophotrochozoa</taxon>
        <taxon>Annelida</taxon>
        <taxon>Polychaeta</taxon>
        <taxon>Sedentaria</taxon>
        <taxon>Canalipalpata</taxon>
        <taxon>Sabellida</taxon>
        <taxon>Oweniida</taxon>
        <taxon>Oweniidae</taxon>
        <taxon>Owenia</taxon>
    </lineage>
</organism>
<dbReference type="AlphaFoldDB" id="A0A8S4Q604"/>
<accession>A0A8S4Q604</accession>
<gene>
    <name evidence="2" type="ORF">OFUS_LOCUS25108</name>
</gene>
<evidence type="ECO:0000313" key="3">
    <source>
        <dbReference type="Proteomes" id="UP000749559"/>
    </source>
</evidence>
<dbReference type="EMBL" id="CAIIXF020000012">
    <property type="protein sequence ID" value="CAH1801303.1"/>
    <property type="molecule type" value="Genomic_DNA"/>
</dbReference>
<comment type="caution">
    <text evidence="2">The sequence shown here is derived from an EMBL/GenBank/DDBJ whole genome shotgun (WGS) entry which is preliminary data.</text>
</comment>
<dbReference type="OrthoDB" id="9993283at2759"/>
<name>A0A8S4Q604_OWEFU</name>
<keyword evidence="1" id="KW-1133">Transmembrane helix</keyword>
<reference evidence="2" key="1">
    <citation type="submission" date="2022-03" db="EMBL/GenBank/DDBJ databases">
        <authorList>
            <person name="Martin C."/>
        </authorList>
    </citation>
    <scope>NUCLEOTIDE SEQUENCE</scope>
</reference>
<keyword evidence="3" id="KW-1185">Reference proteome</keyword>
<proteinExistence type="predicted"/>
<evidence type="ECO:0000313" key="2">
    <source>
        <dbReference type="EMBL" id="CAH1801303.1"/>
    </source>
</evidence>
<evidence type="ECO:0000256" key="1">
    <source>
        <dbReference type="SAM" id="Phobius"/>
    </source>
</evidence>
<keyword evidence="1" id="KW-0472">Membrane</keyword>